<dbReference type="EMBL" id="JACDTQ010002604">
    <property type="protein sequence ID" value="KAF5917048.1"/>
    <property type="molecule type" value="Genomic_DNA"/>
</dbReference>
<keyword evidence="2" id="KW-1185">Reference proteome</keyword>
<sequence length="63" mass="7337">MASVDLKIETIFLFRIVVGILGKHLKSKLRDREYRKTCQLNFRKGAGGKFMEERFIEFGAVDE</sequence>
<evidence type="ECO:0000313" key="2">
    <source>
        <dbReference type="Proteomes" id="UP000551758"/>
    </source>
</evidence>
<protein>
    <submittedName>
        <fullName evidence="1">Uncharacterized protein</fullName>
    </submittedName>
</protein>
<dbReference type="AlphaFoldDB" id="A0A7J7EMT8"/>
<comment type="caution">
    <text evidence="1">The sequence shown here is derived from an EMBL/GenBank/DDBJ whole genome shotgun (WGS) entry which is preliminary data.</text>
</comment>
<proteinExistence type="predicted"/>
<dbReference type="Proteomes" id="UP000551758">
    <property type="component" value="Unassembled WGS sequence"/>
</dbReference>
<name>A0A7J7EMT8_DICBM</name>
<gene>
    <name evidence="1" type="ORF">HPG69_013972</name>
</gene>
<evidence type="ECO:0000313" key="1">
    <source>
        <dbReference type="EMBL" id="KAF5917048.1"/>
    </source>
</evidence>
<accession>A0A7J7EMT8</accession>
<organism evidence="1 2">
    <name type="scientific">Diceros bicornis minor</name>
    <name type="common">South-central black rhinoceros</name>
    <dbReference type="NCBI Taxonomy" id="77932"/>
    <lineage>
        <taxon>Eukaryota</taxon>
        <taxon>Metazoa</taxon>
        <taxon>Chordata</taxon>
        <taxon>Craniata</taxon>
        <taxon>Vertebrata</taxon>
        <taxon>Euteleostomi</taxon>
        <taxon>Mammalia</taxon>
        <taxon>Eutheria</taxon>
        <taxon>Laurasiatheria</taxon>
        <taxon>Perissodactyla</taxon>
        <taxon>Rhinocerotidae</taxon>
        <taxon>Diceros</taxon>
    </lineage>
</organism>
<reference evidence="1 2" key="1">
    <citation type="journal article" date="2020" name="Mol. Biol. Evol.">
        <title>Interspecific Gene Flow and the Evolution of Specialization in Black and White Rhinoceros.</title>
        <authorList>
            <person name="Moodley Y."/>
            <person name="Westbury M.V."/>
            <person name="Russo I.M."/>
            <person name="Gopalakrishnan S."/>
            <person name="Rakotoarivelo A."/>
            <person name="Olsen R.A."/>
            <person name="Prost S."/>
            <person name="Tunstall T."/>
            <person name="Ryder O.A."/>
            <person name="Dalen L."/>
            <person name="Bruford M.W."/>
        </authorList>
    </citation>
    <scope>NUCLEOTIDE SEQUENCE [LARGE SCALE GENOMIC DNA]</scope>
    <source>
        <strain evidence="1">SBR-YM</strain>
        <tissue evidence="1">Skin</tissue>
    </source>
</reference>